<evidence type="ECO:0008006" key="4">
    <source>
        <dbReference type="Google" id="ProtNLM"/>
    </source>
</evidence>
<dbReference type="Proteomes" id="UP001282474">
    <property type="component" value="Unassembled WGS sequence"/>
</dbReference>
<feature type="region of interest" description="Disordered" evidence="1">
    <location>
        <begin position="40"/>
        <end position="83"/>
    </location>
</feature>
<accession>A0ABU4MJ35</accession>
<protein>
    <recommendedName>
        <fullName evidence="4">N-acetyltransferase domain-containing protein</fullName>
    </recommendedName>
</protein>
<reference evidence="2 3" key="1">
    <citation type="journal article" date="2023" name="Microb. Genom.">
        <title>Mesoterricola silvestris gen. nov., sp. nov., Mesoterricola sediminis sp. nov., Geothrix oryzae sp. nov., Geothrix edaphica sp. nov., Geothrix rubra sp. nov., and Geothrix limicola sp. nov., six novel members of Acidobacteriota isolated from soils.</title>
        <authorList>
            <person name="Weisberg A.J."/>
            <person name="Pearce E."/>
            <person name="Kramer C.G."/>
            <person name="Chang J.H."/>
            <person name="Clarke C.R."/>
        </authorList>
    </citation>
    <scope>NUCLEOTIDE SEQUENCE [LARGE SCALE GENOMIC DNA]</scope>
    <source>
        <strain evidence="2 3">NE20-4-1</strain>
    </source>
</reference>
<evidence type="ECO:0000256" key="1">
    <source>
        <dbReference type="SAM" id="MobiDB-lite"/>
    </source>
</evidence>
<feature type="region of interest" description="Disordered" evidence="1">
    <location>
        <begin position="1"/>
        <end position="24"/>
    </location>
</feature>
<comment type="caution">
    <text evidence="2">The sequence shown here is derived from an EMBL/GenBank/DDBJ whole genome shotgun (WGS) entry which is preliminary data.</text>
</comment>
<feature type="compositionally biased region" description="Basic and acidic residues" evidence="1">
    <location>
        <begin position="65"/>
        <end position="77"/>
    </location>
</feature>
<keyword evidence="3" id="KW-1185">Reference proteome</keyword>
<dbReference type="RefSeq" id="WP_237281381.1">
    <property type="nucleotide sequence ID" value="NZ_JABXWJ010000003.1"/>
</dbReference>
<name>A0ABU4MJ35_9ACTN</name>
<dbReference type="EMBL" id="JARAWJ010000005">
    <property type="protein sequence ID" value="MDX3037486.1"/>
    <property type="molecule type" value="Genomic_DNA"/>
</dbReference>
<evidence type="ECO:0000313" key="2">
    <source>
        <dbReference type="EMBL" id="MDX3037486.1"/>
    </source>
</evidence>
<gene>
    <name evidence="2" type="ORF">PV383_09910</name>
</gene>
<evidence type="ECO:0000313" key="3">
    <source>
        <dbReference type="Proteomes" id="UP001282474"/>
    </source>
</evidence>
<organism evidence="2 3">
    <name type="scientific">Streptomyces caniscabiei</name>
    <dbReference type="NCBI Taxonomy" id="2746961"/>
    <lineage>
        <taxon>Bacteria</taxon>
        <taxon>Bacillati</taxon>
        <taxon>Actinomycetota</taxon>
        <taxon>Actinomycetes</taxon>
        <taxon>Kitasatosporales</taxon>
        <taxon>Streptomycetaceae</taxon>
        <taxon>Streptomyces</taxon>
    </lineage>
</organism>
<sequence>MSHTGSDTDAALGDRRRRAGSARARGRACLMIVNVPVPPTTTVLLGRPAGPDRHGTGTGKPSSSRPERGSSPREGQRVRPLSRRQIEDHLQELGDLYAETSGGGPWAWNQARGDFLRRLAADVRRPGFELLVAETTALTGCAYGFPVRGDGPWWEGFDGYLPGRLLRLAASGRLFVISGIHVPSRVRRQNQDRAWNLARRLQKRLLTDHGAAVGVTLVNRSDHRTVEALRSWGWRYIEGDTPRTAPLGPFRVLVLET</sequence>
<proteinExistence type="predicted"/>
<feature type="compositionally biased region" description="Basic residues" evidence="1">
    <location>
        <begin position="15"/>
        <end position="24"/>
    </location>
</feature>